<sequence>MSFVTELFAEDRDQSKPSTSSSEEDIDDYCDYQAEFPEDCSRSSRIMLPMDTIYESQEEAWACTDDESDDLVMVMNFAYSSDEPLSFNGRSGTAVSDSTGSSSALESDPLLRNIHAWSETSGLPPTVNVFVGTQTFKLHKAAMEGKSGLFKRMLRETRIIHLSEECCGGAEIFEIVANFCYTGTVVLQPSTAGVLRCAAEYLEMAEEHARGNLSQKCDAFLSHVALQSWAGSMAVLHQCQRFLTMAESLLLPSRCIDSLAFSACMDLERGRSSLSIDRTPWSDTSSCTADPQVWWMEDLASLPFNFFNRFVASVRRMGMSEEHIAASIERYAKRWIFHEENESAARQKQSYLLEAIVGLFPLESDGVRVSFLLALLRAALALNVSSECIIKLETRISSQLERATVEDLISPIEGLPNEACGSRAQVESIKHIVHLFMSQKQGSNGSFDDQHLYALTLSQTLKCDAVVAVSKLWDEYLSEIAFDSGISPSKFCDLVETVPSYVRRSHDQLYKAIHSYLKVHPHISQAERLLVCRPLNCQKLSQETCIHAVQNELMPLRMIVQAMFMHQLQRFKANYSTPPDSEASTAESLQSSVKPASSNRRTSSSYIQDDPFSSSFSAEEKELQEPVLSRKASSMKDEFEATKLRLRDLEAEMAKIKKNLQCDVLSKRSRQGALINESKDNFLGSCISHIWDSHRSGMRLTQRLSKAFHSFSIVNLLKGRSCHDAAETISIVDPNYHSESRKLHHHHPHGTVARSNDLCSAADTFKKPVARRHARQHSMS</sequence>
<evidence type="ECO:0000313" key="2">
    <source>
        <dbReference type="Proteomes" id="UP001162992"/>
    </source>
</evidence>
<reference evidence="2" key="1">
    <citation type="journal article" date="2024" name="Proc. Natl. Acad. Sci. U.S.A.">
        <title>Extraordinary preservation of gene collinearity over three hundred million years revealed in homosporous lycophytes.</title>
        <authorList>
            <person name="Li C."/>
            <person name="Wickell D."/>
            <person name="Kuo L.Y."/>
            <person name="Chen X."/>
            <person name="Nie B."/>
            <person name="Liao X."/>
            <person name="Peng D."/>
            <person name="Ji J."/>
            <person name="Jenkins J."/>
            <person name="Williams M."/>
            <person name="Shu S."/>
            <person name="Plott C."/>
            <person name="Barry K."/>
            <person name="Rajasekar S."/>
            <person name="Grimwood J."/>
            <person name="Han X."/>
            <person name="Sun S."/>
            <person name="Hou Z."/>
            <person name="He W."/>
            <person name="Dai G."/>
            <person name="Sun C."/>
            <person name="Schmutz J."/>
            <person name="Leebens-Mack J.H."/>
            <person name="Li F.W."/>
            <person name="Wang L."/>
        </authorList>
    </citation>
    <scope>NUCLEOTIDE SEQUENCE [LARGE SCALE GENOMIC DNA]</scope>
    <source>
        <strain evidence="2">cv. PW_Plant_1</strain>
    </source>
</reference>
<comment type="caution">
    <text evidence="1">The sequence shown here is derived from an EMBL/GenBank/DDBJ whole genome shotgun (WGS) entry which is preliminary data.</text>
</comment>
<evidence type="ECO:0000313" key="1">
    <source>
        <dbReference type="EMBL" id="KAJ7521346.1"/>
    </source>
</evidence>
<protein>
    <submittedName>
        <fullName evidence="1">Uncharacterized protein</fullName>
    </submittedName>
</protein>
<accession>A0ACC2AV06</accession>
<name>A0ACC2AV06_DIPCM</name>
<proteinExistence type="predicted"/>
<dbReference type="EMBL" id="CM055110">
    <property type="protein sequence ID" value="KAJ7521346.1"/>
    <property type="molecule type" value="Genomic_DNA"/>
</dbReference>
<gene>
    <name evidence="1" type="ORF">O6H91_19G049100</name>
</gene>
<dbReference type="Proteomes" id="UP001162992">
    <property type="component" value="Chromosome 19"/>
</dbReference>
<keyword evidence="2" id="KW-1185">Reference proteome</keyword>
<organism evidence="1 2">
    <name type="scientific">Diphasiastrum complanatum</name>
    <name type="common">Issler's clubmoss</name>
    <name type="synonym">Lycopodium complanatum</name>
    <dbReference type="NCBI Taxonomy" id="34168"/>
    <lineage>
        <taxon>Eukaryota</taxon>
        <taxon>Viridiplantae</taxon>
        <taxon>Streptophyta</taxon>
        <taxon>Embryophyta</taxon>
        <taxon>Tracheophyta</taxon>
        <taxon>Lycopodiopsida</taxon>
        <taxon>Lycopodiales</taxon>
        <taxon>Lycopodiaceae</taxon>
        <taxon>Lycopodioideae</taxon>
        <taxon>Diphasiastrum</taxon>
    </lineage>
</organism>